<dbReference type="Gene3D" id="3.60.10.10">
    <property type="entry name" value="Endonuclease/exonuclease/phosphatase"/>
    <property type="match status" value="1"/>
</dbReference>
<organism evidence="3 4">
    <name type="scientific">Tolypocladium paradoxum</name>
    <dbReference type="NCBI Taxonomy" id="94208"/>
    <lineage>
        <taxon>Eukaryota</taxon>
        <taxon>Fungi</taxon>
        <taxon>Dikarya</taxon>
        <taxon>Ascomycota</taxon>
        <taxon>Pezizomycotina</taxon>
        <taxon>Sordariomycetes</taxon>
        <taxon>Hypocreomycetidae</taxon>
        <taxon>Hypocreales</taxon>
        <taxon>Ophiocordycipitaceae</taxon>
        <taxon>Tolypocladium</taxon>
    </lineage>
</organism>
<feature type="signal peptide" evidence="1">
    <location>
        <begin position="1"/>
        <end position="19"/>
    </location>
</feature>
<reference evidence="3 4" key="1">
    <citation type="submission" date="2018-01" db="EMBL/GenBank/DDBJ databases">
        <title>Harnessing the power of phylogenomics to disentangle the directionality and signatures of interkingdom host jumping in the parasitic fungal genus Tolypocladium.</title>
        <authorList>
            <person name="Quandt C.A."/>
            <person name="Patterson W."/>
            <person name="Spatafora J.W."/>
        </authorList>
    </citation>
    <scope>NUCLEOTIDE SEQUENCE [LARGE SCALE GENOMIC DNA]</scope>
    <source>
        <strain evidence="3 4">NRBC 100945</strain>
    </source>
</reference>
<accession>A0A2S4L7R8</accession>
<dbReference type="OrthoDB" id="47488at2759"/>
<evidence type="ECO:0000259" key="2">
    <source>
        <dbReference type="Pfam" id="PF03372"/>
    </source>
</evidence>
<name>A0A2S4L7R8_9HYPO</name>
<keyword evidence="1" id="KW-0732">Signal</keyword>
<dbReference type="InterPro" id="IPR005135">
    <property type="entry name" value="Endo/exonuclease/phosphatase"/>
</dbReference>
<dbReference type="PANTHER" id="PTHR42834">
    <property type="entry name" value="ENDONUCLEASE/EXONUCLEASE/PHOSPHATASE FAMILY PROTEIN (AFU_ORTHOLOGUE AFUA_3G09210)"/>
    <property type="match status" value="1"/>
</dbReference>
<dbReference type="Pfam" id="PF03372">
    <property type="entry name" value="Exo_endo_phos"/>
    <property type="match status" value="1"/>
</dbReference>
<dbReference type="AlphaFoldDB" id="A0A2S4L7R8"/>
<feature type="domain" description="Endonuclease/exonuclease/phosphatase" evidence="2">
    <location>
        <begin position="342"/>
        <end position="634"/>
    </location>
</feature>
<gene>
    <name evidence="3" type="ORF">TPAR_01327</name>
</gene>
<dbReference type="STRING" id="94208.A0A2S4L7R8"/>
<proteinExistence type="predicted"/>
<comment type="caution">
    <text evidence="3">The sequence shown here is derived from an EMBL/GenBank/DDBJ whole genome shotgun (WGS) entry which is preliminary data.</text>
</comment>
<evidence type="ECO:0000313" key="3">
    <source>
        <dbReference type="EMBL" id="POR38468.1"/>
    </source>
</evidence>
<keyword evidence="4" id="KW-1185">Reference proteome</keyword>
<dbReference type="GO" id="GO:0003824">
    <property type="term" value="F:catalytic activity"/>
    <property type="evidence" value="ECO:0007669"/>
    <property type="project" value="InterPro"/>
</dbReference>
<dbReference type="EMBL" id="PKSG01000135">
    <property type="protein sequence ID" value="POR38468.1"/>
    <property type="molecule type" value="Genomic_DNA"/>
</dbReference>
<dbReference type="PANTHER" id="PTHR42834:SF1">
    <property type="entry name" value="ENDONUCLEASE_EXONUCLEASE_PHOSPHATASE FAMILY PROTEIN (AFU_ORTHOLOGUE AFUA_3G09210)"/>
    <property type="match status" value="1"/>
</dbReference>
<feature type="chain" id="PRO_5015778470" description="Endonuclease/exonuclease/phosphatase domain-containing protein" evidence="1">
    <location>
        <begin position="20"/>
        <end position="647"/>
    </location>
</feature>
<dbReference type="SUPFAM" id="SSF56219">
    <property type="entry name" value="DNase I-like"/>
    <property type="match status" value="1"/>
</dbReference>
<protein>
    <recommendedName>
        <fullName evidence="2">Endonuclease/exonuclease/phosphatase domain-containing protein</fullName>
    </recommendedName>
</protein>
<dbReference type="Proteomes" id="UP000237481">
    <property type="component" value="Unassembled WGS sequence"/>
</dbReference>
<dbReference type="CDD" id="cd04486">
    <property type="entry name" value="YhcR_OBF_like"/>
    <property type="match status" value="1"/>
</dbReference>
<dbReference type="InterPro" id="IPR036691">
    <property type="entry name" value="Endo/exonu/phosph_ase_sf"/>
</dbReference>
<evidence type="ECO:0000313" key="4">
    <source>
        <dbReference type="Proteomes" id="UP000237481"/>
    </source>
</evidence>
<evidence type="ECO:0000256" key="1">
    <source>
        <dbReference type="SAM" id="SignalP"/>
    </source>
</evidence>
<sequence>MKTFTSLVAALAAAGSAAAVTIAQINGNRFLSPYQDKSVTGVMGLVTAVASNGIYLRSTEPDNDPATSEGLFVFSSTVGKTVKVGDVVTMNGLVKEYRWDGKADECRSNKDYIYLTELTNPANVVVVSSGNAVKPLVIGVDTLPPPTQEFSSLDKGGVFGVPNAVANLSTANPVLDPTTYGLDFWESLVGELVTIRGAYQVSRPNNFGDVWVRGDWKVTGINGHGGVTMVDSGAYLSLTSPVSPTFASHMLVYIRGQLADQRTDANPETIIIGTPLDASANPRDTKMGDYLGDITGVVYNAFGFYRVLPLTHVAPLRNASATYPATSFNSTRNCRGLTFADYNAENLAPNSAHMPLVIDQIVHRLLTPDIVFLQEVQDNSGPTNNGVTSANVTLSTLTAGIEAASGVAYKFAEVEPVDGKDGGQPGGNIRCAYLYRPDVVQLYKPNQGGSLDANEVLPGPELKFNPGRIDPSNPAFDDSRKPVAAMWKAVKGTGKVFFTVNVHFISKGGSTTLHGDARPPINNGVDKRTQQTTITADFIAQILAMDPKARVIAAGDYNEFTAVQPMKVFTVRSGLVEVDEAVALDPVERYTYLFDQNSEALDHIYVSPALRKGALVEHLHVNTWQNFAGQTSDHDPSIARLNVCGCA</sequence>